<accession>A0A5B7SJU2</accession>
<dbReference type="InterPro" id="IPR050709">
    <property type="entry name" value="Biotin_Carboxyl_Carrier/Decarb"/>
</dbReference>
<proteinExistence type="predicted"/>
<evidence type="ECO:0000313" key="4">
    <source>
        <dbReference type="Proteomes" id="UP000310017"/>
    </source>
</evidence>
<dbReference type="CDD" id="cd06850">
    <property type="entry name" value="biotinyl_domain"/>
    <property type="match status" value="1"/>
</dbReference>
<reference evidence="3 4" key="1">
    <citation type="submission" date="2019-05" db="EMBL/GenBank/DDBJ databases">
        <title>Genome sequencing of F202Z8.</title>
        <authorList>
            <person name="Kwon Y.M."/>
        </authorList>
    </citation>
    <scope>NUCLEOTIDE SEQUENCE [LARGE SCALE GENOMIC DNA]</scope>
    <source>
        <strain evidence="3 4">F202Z8</strain>
    </source>
</reference>
<dbReference type="InterPro" id="IPR011053">
    <property type="entry name" value="Single_hybrid_motif"/>
</dbReference>
<dbReference type="Pfam" id="PF00364">
    <property type="entry name" value="Biotin_lipoyl"/>
    <property type="match status" value="1"/>
</dbReference>
<dbReference type="Gene3D" id="2.40.50.100">
    <property type="match status" value="1"/>
</dbReference>
<dbReference type="PROSITE" id="PS50968">
    <property type="entry name" value="BIOTINYL_LIPOYL"/>
    <property type="match status" value="1"/>
</dbReference>
<dbReference type="Proteomes" id="UP000310017">
    <property type="component" value="Chromosome"/>
</dbReference>
<dbReference type="KEGG" id="asag:FGM00_00620"/>
<dbReference type="InterPro" id="IPR001882">
    <property type="entry name" value="Biotin_BS"/>
</dbReference>
<dbReference type="EMBL" id="CP040710">
    <property type="protein sequence ID" value="QCW98696.1"/>
    <property type="molecule type" value="Genomic_DNA"/>
</dbReference>
<dbReference type="RefSeq" id="WP_138851051.1">
    <property type="nucleotide sequence ID" value="NZ_CP040710.1"/>
</dbReference>
<sequence>MSEFTVHVDDEHFELSATSIQSLDLQQITYDRYHLLHDFQAFDVQVHRMNVLSKTATISVNGNRYDVKIDDVYDRMVEKMGLLAHTSQKVGNIKAPMPGLILDIMVQSGDAIEEGTPLLVLSAMKMENVLLAEGEGVIKSIEVEKGDAVDKGQLIIEME</sequence>
<dbReference type="AlphaFoldDB" id="A0A5B7SJU2"/>
<dbReference type="InterPro" id="IPR000089">
    <property type="entry name" value="Biotin_lipoyl"/>
</dbReference>
<dbReference type="FunFam" id="2.40.50.100:FF:000003">
    <property type="entry name" value="Acetyl-CoA carboxylase biotin carboxyl carrier protein"/>
    <property type="match status" value="1"/>
</dbReference>
<dbReference type="SUPFAM" id="SSF51230">
    <property type="entry name" value="Single hybrid motif"/>
    <property type="match status" value="1"/>
</dbReference>
<protein>
    <submittedName>
        <fullName evidence="3">Acetyl-CoA carboxylase biotin carboxyl carrier protein subunit</fullName>
    </submittedName>
</protein>
<dbReference type="PANTHER" id="PTHR45266">
    <property type="entry name" value="OXALOACETATE DECARBOXYLASE ALPHA CHAIN"/>
    <property type="match status" value="1"/>
</dbReference>
<evidence type="ECO:0000313" key="3">
    <source>
        <dbReference type="EMBL" id="QCW98696.1"/>
    </source>
</evidence>
<keyword evidence="1" id="KW-0092">Biotin</keyword>
<name>A0A5B7SJU2_9FLAO</name>
<dbReference type="PANTHER" id="PTHR45266:SF3">
    <property type="entry name" value="OXALOACETATE DECARBOXYLASE ALPHA CHAIN"/>
    <property type="match status" value="1"/>
</dbReference>
<evidence type="ECO:0000259" key="2">
    <source>
        <dbReference type="PROSITE" id="PS50968"/>
    </source>
</evidence>
<dbReference type="PROSITE" id="PS00188">
    <property type="entry name" value="BIOTIN"/>
    <property type="match status" value="1"/>
</dbReference>
<keyword evidence="4" id="KW-1185">Reference proteome</keyword>
<evidence type="ECO:0000256" key="1">
    <source>
        <dbReference type="ARBA" id="ARBA00023267"/>
    </source>
</evidence>
<organism evidence="3 4">
    <name type="scientific">Aggregatimonas sangjinii</name>
    <dbReference type="NCBI Taxonomy" id="2583587"/>
    <lineage>
        <taxon>Bacteria</taxon>
        <taxon>Pseudomonadati</taxon>
        <taxon>Bacteroidota</taxon>
        <taxon>Flavobacteriia</taxon>
        <taxon>Flavobacteriales</taxon>
        <taxon>Flavobacteriaceae</taxon>
        <taxon>Aggregatimonas</taxon>
    </lineage>
</organism>
<gene>
    <name evidence="3" type="ORF">FGM00_00620</name>
</gene>
<dbReference type="OrthoDB" id="9812676at2"/>
<feature type="domain" description="Lipoyl-binding" evidence="2">
    <location>
        <begin position="90"/>
        <end position="159"/>
    </location>
</feature>